<evidence type="ECO:0000256" key="1">
    <source>
        <dbReference type="SAM" id="Phobius"/>
    </source>
</evidence>
<gene>
    <name evidence="2" type="ORF">FB192DRAFT_1356598</name>
</gene>
<feature type="transmembrane region" description="Helical" evidence="1">
    <location>
        <begin position="21"/>
        <end position="41"/>
    </location>
</feature>
<keyword evidence="1" id="KW-0472">Membrane</keyword>
<keyword evidence="1" id="KW-0812">Transmembrane</keyword>
<organism evidence="2 3">
    <name type="scientific">Mucor circinelloides f. lusitanicus</name>
    <name type="common">Mucor racemosus var. lusitanicus</name>
    <dbReference type="NCBI Taxonomy" id="29924"/>
    <lineage>
        <taxon>Eukaryota</taxon>
        <taxon>Fungi</taxon>
        <taxon>Fungi incertae sedis</taxon>
        <taxon>Mucoromycota</taxon>
        <taxon>Mucoromycotina</taxon>
        <taxon>Mucoromycetes</taxon>
        <taxon>Mucorales</taxon>
        <taxon>Mucorineae</taxon>
        <taxon>Mucoraceae</taxon>
        <taxon>Mucor</taxon>
    </lineage>
</organism>
<name>A0A8H4BTA5_MUCCL</name>
<protein>
    <submittedName>
        <fullName evidence="2">Uncharacterized protein</fullName>
    </submittedName>
</protein>
<dbReference type="EMBL" id="JAAECE010000001">
    <property type="protein sequence ID" value="KAF1807615.1"/>
    <property type="molecule type" value="Genomic_DNA"/>
</dbReference>
<accession>A0A8H4BTA5</accession>
<evidence type="ECO:0000313" key="3">
    <source>
        <dbReference type="Proteomes" id="UP000469890"/>
    </source>
</evidence>
<evidence type="ECO:0000313" key="2">
    <source>
        <dbReference type="EMBL" id="KAF1807615.1"/>
    </source>
</evidence>
<comment type="caution">
    <text evidence="2">The sequence shown here is derived from an EMBL/GenBank/DDBJ whole genome shotgun (WGS) entry which is preliminary data.</text>
</comment>
<dbReference type="Proteomes" id="UP000469890">
    <property type="component" value="Unassembled WGS sequence"/>
</dbReference>
<sequence>SVPLQPPVPKTTPFKFITASSLQYIDCCIWFVFGLYIPLLWLPWIWLSWITLFIQPFTAFFLVILCIR</sequence>
<proteinExistence type="predicted"/>
<reference evidence="2 3" key="1">
    <citation type="submission" date="2019-09" db="EMBL/GenBank/DDBJ databases">
        <authorList>
            <consortium name="DOE Joint Genome Institute"/>
            <person name="Mondo S.J."/>
            <person name="Navarro-Mendoza M.I."/>
            <person name="Perez-Arques C."/>
            <person name="Panchal S."/>
            <person name="Nicolas F.E."/>
            <person name="Ganguly P."/>
            <person name="Pangilinan J."/>
            <person name="Grigoriev I."/>
            <person name="Heitman J."/>
            <person name="Sanya K."/>
            <person name="Garre V."/>
        </authorList>
    </citation>
    <scope>NUCLEOTIDE SEQUENCE [LARGE SCALE GENOMIC DNA]</scope>
    <source>
        <strain evidence="2 3">MU402</strain>
    </source>
</reference>
<dbReference type="AlphaFoldDB" id="A0A8H4BTA5"/>
<feature type="non-terminal residue" evidence="2">
    <location>
        <position position="68"/>
    </location>
</feature>
<keyword evidence="1" id="KW-1133">Transmembrane helix</keyword>
<feature type="transmembrane region" description="Helical" evidence="1">
    <location>
        <begin position="47"/>
        <end position="67"/>
    </location>
</feature>